<dbReference type="GO" id="GO:0004560">
    <property type="term" value="F:alpha-L-fucosidase activity"/>
    <property type="evidence" value="ECO:0007669"/>
    <property type="project" value="InterPro"/>
</dbReference>
<dbReference type="RefSeq" id="WP_231617612.1">
    <property type="nucleotide sequence ID" value="NZ_SJPY01000005.1"/>
</dbReference>
<dbReference type="Gene3D" id="2.70.98.50">
    <property type="entry name" value="putative glycoside hydrolase family protein from bacillus halodurans"/>
    <property type="match status" value="1"/>
</dbReference>
<dbReference type="SUPFAM" id="SSF48208">
    <property type="entry name" value="Six-hairpin glycosidases"/>
    <property type="match status" value="1"/>
</dbReference>
<dbReference type="GO" id="GO:0005975">
    <property type="term" value="P:carbohydrate metabolic process"/>
    <property type="evidence" value="ECO:0007669"/>
    <property type="project" value="InterPro"/>
</dbReference>
<dbReference type="PANTHER" id="PTHR31084:SF0">
    <property type="entry name" value="ALPHA-L-FUCOSIDASE 2"/>
    <property type="match status" value="1"/>
</dbReference>
<evidence type="ECO:0000259" key="3">
    <source>
        <dbReference type="Pfam" id="PF22124"/>
    </source>
</evidence>
<dbReference type="Pfam" id="PF21307">
    <property type="entry name" value="Glyco_hydro_95_C"/>
    <property type="match status" value="1"/>
</dbReference>
<organism evidence="4 5">
    <name type="scientific">Novipirellula aureliae</name>
    <dbReference type="NCBI Taxonomy" id="2527966"/>
    <lineage>
        <taxon>Bacteria</taxon>
        <taxon>Pseudomonadati</taxon>
        <taxon>Planctomycetota</taxon>
        <taxon>Planctomycetia</taxon>
        <taxon>Pirellulales</taxon>
        <taxon>Pirellulaceae</taxon>
        <taxon>Novipirellula</taxon>
    </lineage>
</organism>
<evidence type="ECO:0000259" key="2">
    <source>
        <dbReference type="Pfam" id="PF21307"/>
    </source>
</evidence>
<proteinExistence type="predicted"/>
<gene>
    <name evidence="4" type="ORF">Q31b_32800</name>
</gene>
<sequence>MMNHRIVLYVVLLSVTYFWTGRCAQAQNAAYFKYAEPVEVLPLDQAPDEALSLWYNAPSTYWEEALPIGNGRLGAMVYGGVSTERIFLNEDTIWAGPPVPQVKGSAAETIAKVRQLLFDGKYAEAQNLQQSIMPARISPRSYQPLGELVLDFGHRQKATDYRRDLNLDTAVATTRYNIDGVTYTREVLASPVDDVIAIHITADQPGALSFVMRVKRQGTFSVTASGTDTLIARGQASHGNRHLGVKFVGQYKVHTENGSIQIQDETLSVNDADSAVIYVTAATDYNRDDTDNPFTHDLEEVCNRVQAAAEQKDFSQLKADSIAAHQKLFRRVTLELGEASTEDTLSRIEGYRNPDSTTIDPNFEALYFQYGRYLLIASSRPGSMPANLQGIWCKDMAAPWNSDYHININMQMNYWLAEVANLSECHLPFMAYVERLVPSGQKTARDLYDCGGFMAGHGSDAWHATVPFGKVQYGQWVVGGAWCTQHFMEHYRFTEDKEFLKNRAYPILKEASLFFLDWLVEDPKTGKLVSGPSTSPENKFYIPGTEVSSNLTMGPSMDQQIIWDVFTNTLEAAKVLGVDDVFTQDVQRALDKLAMPRIGSDGRLMEWTEEFVEQDPGHRHISHLFGLYPGRQYNTTDTPESIAAMRKSLDTRLASGGGHTGWSRAWIINFWARFKNADKAHENVVMLLKKSTFNNLFDKHPPFQIDGNFGGAAGMAEMLLQSHTGTIDLLPALPESWTDGSVTGLCARGGFEVDMTWSDGKLKSATLRSKLGNPCTVGYGETTATLKTEKDGTYDLVDF</sequence>
<dbReference type="InterPro" id="IPR049053">
    <property type="entry name" value="AFCA-like_C"/>
</dbReference>
<dbReference type="InterPro" id="IPR008928">
    <property type="entry name" value="6-hairpin_glycosidase_sf"/>
</dbReference>
<dbReference type="AlphaFoldDB" id="A0A5C6DUN3"/>
<dbReference type="Gene3D" id="2.60.40.1180">
    <property type="entry name" value="Golgi alpha-mannosidase II"/>
    <property type="match status" value="1"/>
</dbReference>
<reference evidence="4 5" key="1">
    <citation type="submission" date="2019-02" db="EMBL/GenBank/DDBJ databases">
        <title>Deep-cultivation of Planctomycetes and their phenomic and genomic characterization uncovers novel biology.</title>
        <authorList>
            <person name="Wiegand S."/>
            <person name="Jogler M."/>
            <person name="Boedeker C."/>
            <person name="Pinto D."/>
            <person name="Vollmers J."/>
            <person name="Rivas-Marin E."/>
            <person name="Kohn T."/>
            <person name="Peeters S.H."/>
            <person name="Heuer A."/>
            <person name="Rast P."/>
            <person name="Oberbeckmann S."/>
            <person name="Bunk B."/>
            <person name="Jeske O."/>
            <person name="Meyerdierks A."/>
            <person name="Storesund J.E."/>
            <person name="Kallscheuer N."/>
            <person name="Luecker S."/>
            <person name="Lage O.M."/>
            <person name="Pohl T."/>
            <person name="Merkel B.J."/>
            <person name="Hornburger P."/>
            <person name="Mueller R.-W."/>
            <person name="Bruemmer F."/>
            <person name="Labrenz M."/>
            <person name="Spormann A.M."/>
            <person name="Op Den Camp H."/>
            <person name="Overmann J."/>
            <person name="Amann R."/>
            <person name="Jetten M.S.M."/>
            <person name="Mascher T."/>
            <person name="Medema M.H."/>
            <person name="Devos D.P."/>
            <person name="Kaster A.-K."/>
            <person name="Ovreas L."/>
            <person name="Rohde M."/>
            <person name="Galperin M.Y."/>
            <person name="Jogler C."/>
        </authorList>
    </citation>
    <scope>NUCLEOTIDE SEQUENCE [LARGE SCALE GENOMIC DNA]</scope>
    <source>
        <strain evidence="4 5">Q31b</strain>
    </source>
</reference>
<feature type="domain" description="Glycosyl hydrolase family 95 N-terminal" evidence="1">
    <location>
        <begin position="53"/>
        <end position="286"/>
    </location>
</feature>
<dbReference type="EMBL" id="SJPY01000005">
    <property type="protein sequence ID" value="TWU39964.1"/>
    <property type="molecule type" value="Genomic_DNA"/>
</dbReference>
<dbReference type="InterPro" id="IPR013780">
    <property type="entry name" value="Glyco_hydro_b"/>
</dbReference>
<evidence type="ECO:0000259" key="1">
    <source>
        <dbReference type="Pfam" id="PF14498"/>
    </source>
</evidence>
<accession>A0A5C6DUN3</accession>
<feature type="domain" description="Glycosyl hydrolase family 95 catalytic" evidence="3">
    <location>
        <begin position="314"/>
        <end position="719"/>
    </location>
</feature>
<dbReference type="InterPro" id="IPR016518">
    <property type="entry name" value="Alpha-L-fucosidase"/>
</dbReference>
<evidence type="ECO:0000313" key="4">
    <source>
        <dbReference type="EMBL" id="TWU39964.1"/>
    </source>
</evidence>
<dbReference type="InterPro" id="IPR012341">
    <property type="entry name" value="6hp_glycosidase-like_sf"/>
</dbReference>
<dbReference type="Pfam" id="PF22124">
    <property type="entry name" value="Glyco_hydro_95_cat"/>
    <property type="match status" value="1"/>
</dbReference>
<comment type="caution">
    <text evidence="4">The sequence shown here is derived from an EMBL/GenBank/DDBJ whole genome shotgun (WGS) entry which is preliminary data.</text>
</comment>
<name>A0A5C6DUN3_9BACT</name>
<dbReference type="PIRSF" id="PIRSF007663">
    <property type="entry name" value="UCP007663"/>
    <property type="match status" value="1"/>
</dbReference>
<dbReference type="InterPro" id="IPR054363">
    <property type="entry name" value="GH95_cat"/>
</dbReference>
<dbReference type="Pfam" id="PF14498">
    <property type="entry name" value="Glyco_hyd_65N_2"/>
    <property type="match status" value="1"/>
</dbReference>
<feature type="domain" description="Alpha fucosidase A-like C-terminal" evidence="2">
    <location>
        <begin position="721"/>
        <end position="787"/>
    </location>
</feature>
<dbReference type="Gene3D" id="1.50.10.10">
    <property type="match status" value="1"/>
</dbReference>
<dbReference type="PANTHER" id="PTHR31084">
    <property type="entry name" value="ALPHA-L-FUCOSIDASE 2"/>
    <property type="match status" value="1"/>
</dbReference>
<evidence type="ECO:0000313" key="5">
    <source>
        <dbReference type="Proteomes" id="UP000315471"/>
    </source>
</evidence>
<keyword evidence="5" id="KW-1185">Reference proteome</keyword>
<dbReference type="InterPro" id="IPR027414">
    <property type="entry name" value="GH95_N_dom"/>
</dbReference>
<protein>
    <submittedName>
        <fullName evidence="4">Uncharacterized protein</fullName>
    </submittedName>
</protein>
<dbReference type="Proteomes" id="UP000315471">
    <property type="component" value="Unassembled WGS sequence"/>
</dbReference>